<feature type="domain" description="B box-type" evidence="17">
    <location>
        <begin position="198"/>
        <end position="240"/>
    </location>
</feature>
<evidence type="ECO:0000256" key="12">
    <source>
        <dbReference type="ARBA" id="ARBA00064523"/>
    </source>
</evidence>
<evidence type="ECO:0000256" key="2">
    <source>
        <dbReference type="ARBA" id="ARBA00008518"/>
    </source>
</evidence>
<gene>
    <name evidence="18" type="primary">TRIM59</name>
</gene>
<dbReference type="Gene3D" id="3.30.160.60">
    <property type="entry name" value="Classic Zinc Finger"/>
    <property type="match status" value="1"/>
</dbReference>
<dbReference type="KEGG" id="shr:111720095"/>
<feature type="domain" description="RING-type" evidence="16">
    <location>
        <begin position="116"/>
        <end position="166"/>
    </location>
</feature>
<evidence type="ECO:0000256" key="13">
    <source>
        <dbReference type="ARBA" id="ARBA00071704"/>
    </source>
</evidence>
<feature type="transmembrane region" description="Helical" evidence="15">
    <location>
        <begin position="444"/>
        <end position="464"/>
    </location>
</feature>
<keyword evidence="10 15" id="KW-0472">Membrane</keyword>
<dbReference type="PROSITE" id="PS00518">
    <property type="entry name" value="ZF_RING_1"/>
    <property type="match status" value="1"/>
</dbReference>
<reference evidence="18 19" key="1">
    <citation type="journal article" date="2011" name="Proc. Natl. Acad. Sci. U.S.A.">
        <title>Genetic diversity and population structure of the endangered marsupial Sarcophilus harrisii (Tasmanian devil).</title>
        <authorList>
            <person name="Miller W."/>
            <person name="Hayes V.M."/>
            <person name="Ratan A."/>
            <person name="Petersen D.C."/>
            <person name="Wittekindt N.E."/>
            <person name="Miller J."/>
            <person name="Walenz B."/>
            <person name="Knight J."/>
            <person name="Qi J."/>
            <person name="Zhao F."/>
            <person name="Wang Q."/>
            <person name="Bedoya-Reina O.C."/>
            <person name="Katiyar N."/>
            <person name="Tomsho L.P."/>
            <person name="Kasson L.M."/>
            <person name="Hardie R.A."/>
            <person name="Woodbridge P."/>
            <person name="Tindall E.A."/>
            <person name="Bertelsen M.F."/>
            <person name="Dixon D."/>
            <person name="Pyecroft S."/>
            <person name="Helgen K.M."/>
            <person name="Lesk A.M."/>
            <person name="Pringle T.H."/>
            <person name="Patterson N."/>
            <person name="Zhang Y."/>
            <person name="Kreiss A."/>
            <person name="Woods G.M."/>
            <person name="Jones M.E."/>
            <person name="Schuster S.C."/>
        </authorList>
    </citation>
    <scope>NUCLEOTIDE SEQUENCE [LARGE SCALE GENOMIC DNA]</scope>
</reference>
<dbReference type="FunFam" id="3.30.160.60:FF:000772">
    <property type="entry name" value="tripartite motif-containing protein 59"/>
    <property type="match status" value="1"/>
</dbReference>
<dbReference type="GO" id="GO:0043124">
    <property type="term" value="P:negative regulation of canonical NF-kappaB signal transduction"/>
    <property type="evidence" value="ECO:0007669"/>
    <property type="project" value="TreeGrafter"/>
</dbReference>
<evidence type="ECO:0000256" key="15">
    <source>
        <dbReference type="SAM" id="Phobius"/>
    </source>
</evidence>
<keyword evidence="8 15" id="KW-1133">Transmembrane helix</keyword>
<dbReference type="GeneTree" id="ENSGT00940000160146"/>
<evidence type="ECO:0000256" key="1">
    <source>
        <dbReference type="ARBA" id="ARBA00004389"/>
    </source>
</evidence>
<dbReference type="FunFam" id="3.30.40.10:FF:000297">
    <property type="entry name" value="tripartite motif-containing protein 59"/>
    <property type="match status" value="1"/>
</dbReference>
<sequence>MVGGPGGRERARARARPLAGASQMFPEGHVPPCGPDLPLRPAVGAGAWRGRGRLVWGPALESDDASPHQERNTHLPSRCLCPDYAQRRACSLCPSGPSSSASFCGEMHNFEEELTCSICYSIFEDPRVLPCSHTFCRNCLENIFQASGNFYAWRAIRFSLKCPNCRSTVEIPPPGIESLPINFALKAIIEKYQQGDHSDVLTCPEHSSQPLNVYCLLDRQLVCGHCLTIGQHHGHPIDDLLSAYIKEKEMAPKLLEELTDNHWIEVCLLIETLEEHKCHFEEIVQSEQETVLHYFKKLNEVLDGKKDALLSALRNVKTAIDEEYSPQIEKLKEIREQQLELMSLTTSLGEEESHLKFLEKVHNVRQRVQDLKQRKLPHIKHLEIYPLIGQILREEWSRIEIGQIRKLEVPEIKLSPQRMQYTPFCAPFALLYAPPPLKKKKTGFWKILSIFILTFFSALLIIFFNDHLLPIFNNFNDISSVYFSEAFRFLYHLLSSHMYTAKETMCHNYDVLKQLIWDAISENSDAK</sequence>
<reference evidence="18" key="3">
    <citation type="submission" date="2025-09" db="UniProtKB">
        <authorList>
            <consortium name="Ensembl"/>
        </authorList>
    </citation>
    <scope>IDENTIFICATION</scope>
</reference>
<keyword evidence="3 15" id="KW-0812">Transmembrane</keyword>
<proteinExistence type="inferred from homology"/>
<dbReference type="AlphaFoldDB" id="A0A7N4NJH0"/>
<dbReference type="OrthoDB" id="6105938at2759"/>
<dbReference type="CDD" id="cd16763">
    <property type="entry name" value="RING-HC_TRIM59_C-V"/>
    <property type="match status" value="1"/>
</dbReference>
<evidence type="ECO:0000256" key="7">
    <source>
        <dbReference type="ARBA" id="ARBA00022833"/>
    </source>
</evidence>
<keyword evidence="6" id="KW-0256">Endoplasmic reticulum</keyword>
<dbReference type="GeneID" id="111720095"/>
<dbReference type="InterPro" id="IPR000315">
    <property type="entry name" value="Znf_B-box"/>
</dbReference>
<comment type="similarity">
    <text evidence="2">Belongs to the TRIM/RBCC family.</text>
</comment>
<dbReference type="PANTHER" id="PTHR24098">
    <property type="entry name" value="OUTER SEGMENT 5"/>
    <property type="match status" value="1"/>
</dbReference>
<evidence type="ECO:0000256" key="3">
    <source>
        <dbReference type="ARBA" id="ARBA00022692"/>
    </source>
</evidence>
<dbReference type="Proteomes" id="UP000007648">
    <property type="component" value="Unassembled WGS sequence"/>
</dbReference>
<dbReference type="Gene3D" id="3.30.40.10">
    <property type="entry name" value="Zinc/RING finger domain, C3HC4 (zinc finger)"/>
    <property type="match status" value="1"/>
</dbReference>
<dbReference type="CTD" id="286827"/>
<dbReference type="SUPFAM" id="SSF57845">
    <property type="entry name" value="B-box zinc-binding domain"/>
    <property type="match status" value="1"/>
</dbReference>
<evidence type="ECO:0000256" key="6">
    <source>
        <dbReference type="ARBA" id="ARBA00022824"/>
    </source>
</evidence>
<dbReference type="InterPro" id="IPR001841">
    <property type="entry name" value="Znf_RING"/>
</dbReference>
<organism evidence="18 19">
    <name type="scientific">Sarcophilus harrisii</name>
    <name type="common">Tasmanian devil</name>
    <name type="synonym">Sarcophilus laniarius</name>
    <dbReference type="NCBI Taxonomy" id="9305"/>
    <lineage>
        <taxon>Eukaryota</taxon>
        <taxon>Metazoa</taxon>
        <taxon>Chordata</taxon>
        <taxon>Craniata</taxon>
        <taxon>Vertebrata</taxon>
        <taxon>Euteleostomi</taxon>
        <taxon>Mammalia</taxon>
        <taxon>Metatheria</taxon>
        <taxon>Dasyuromorphia</taxon>
        <taxon>Dasyuridae</taxon>
        <taxon>Sarcophilus</taxon>
    </lineage>
</organism>
<keyword evidence="4" id="KW-0479">Metal-binding</keyword>
<dbReference type="InterPro" id="IPR013083">
    <property type="entry name" value="Znf_RING/FYVE/PHD"/>
</dbReference>
<dbReference type="FunCoup" id="A0A7N4NJH0">
    <property type="interactions" value="703"/>
</dbReference>
<dbReference type="GO" id="GO:0061630">
    <property type="term" value="F:ubiquitin protein ligase activity"/>
    <property type="evidence" value="ECO:0007669"/>
    <property type="project" value="TreeGrafter"/>
</dbReference>
<dbReference type="InterPro" id="IPR017907">
    <property type="entry name" value="Znf_RING_CS"/>
</dbReference>
<dbReference type="SUPFAM" id="SSF57850">
    <property type="entry name" value="RING/U-box"/>
    <property type="match status" value="1"/>
</dbReference>
<evidence type="ECO:0000256" key="5">
    <source>
        <dbReference type="ARBA" id="ARBA00022771"/>
    </source>
</evidence>
<dbReference type="SMART" id="SM00336">
    <property type="entry name" value="BBOX"/>
    <property type="match status" value="1"/>
</dbReference>
<evidence type="ECO:0000256" key="4">
    <source>
        <dbReference type="ARBA" id="ARBA00022723"/>
    </source>
</evidence>
<protein>
    <recommendedName>
        <fullName evidence="13">Tripartite motif-containing protein 59</fullName>
    </recommendedName>
</protein>
<accession>A0A7N4NJH0</accession>
<dbReference type="PANTHER" id="PTHR24098:SF14">
    <property type="entry name" value="TRIPARTITE MOTIF-CONTAINING PROTEIN 59"/>
    <property type="match status" value="1"/>
</dbReference>
<dbReference type="PROSITE" id="PS50089">
    <property type="entry name" value="ZF_RING_2"/>
    <property type="match status" value="1"/>
</dbReference>
<dbReference type="InParanoid" id="A0A7N4NJH0"/>
<dbReference type="PROSITE" id="PS50119">
    <property type="entry name" value="ZF_BBOX"/>
    <property type="match status" value="1"/>
</dbReference>
<evidence type="ECO:0000313" key="18">
    <source>
        <dbReference type="Ensembl" id="ENSSHAP00000024049.1"/>
    </source>
</evidence>
<dbReference type="Ensembl" id="ENSSHAT00000044437.1">
    <property type="protein sequence ID" value="ENSSHAP00000024049.1"/>
    <property type="gene ID" value="ENSSHAG00000024143.1"/>
</dbReference>
<keyword evidence="9" id="KW-0175">Coiled coil</keyword>
<reference evidence="18" key="2">
    <citation type="submission" date="2025-08" db="UniProtKB">
        <authorList>
            <consortium name="Ensembl"/>
        </authorList>
    </citation>
    <scope>IDENTIFICATION</scope>
</reference>
<dbReference type="Pfam" id="PF13445">
    <property type="entry name" value="zf-RING_UBOX"/>
    <property type="match status" value="1"/>
</dbReference>
<evidence type="ECO:0000256" key="9">
    <source>
        <dbReference type="ARBA" id="ARBA00023054"/>
    </source>
</evidence>
<dbReference type="InterPro" id="IPR027370">
    <property type="entry name" value="Znf-RING_euk"/>
</dbReference>
<evidence type="ECO:0000313" key="19">
    <source>
        <dbReference type="Proteomes" id="UP000007648"/>
    </source>
</evidence>
<dbReference type="GO" id="GO:0005789">
    <property type="term" value="C:endoplasmic reticulum membrane"/>
    <property type="evidence" value="ECO:0007669"/>
    <property type="project" value="UniProtKB-SubCell"/>
</dbReference>
<keyword evidence="7" id="KW-0862">Zinc</keyword>
<evidence type="ECO:0000256" key="8">
    <source>
        <dbReference type="ARBA" id="ARBA00022989"/>
    </source>
</evidence>
<evidence type="ECO:0000259" key="17">
    <source>
        <dbReference type="PROSITE" id="PS50119"/>
    </source>
</evidence>
<keyword evidence="19" id="KW-1185">Reference proteome</keyword>
<comment type="subcellular location">
    <subcellularLocation>
        <location evidence="1">Endoplasmic reticulum membrane</location>
        <topology evidence="1">Single-pass membrane protein</topology>
    </subcellularLocation>
</comment>
<dbReference type="GO" id="GO:0008270">
    <property type="term" value="F:zinc ion binding"/>
    <property type="evidence" value="ECO:0007669"/>
    <property type="project" value="UniProtKB-KW"/>
</dbReference>
<evidence type="ECO:0000256" key="14">
    <source>
        <dbReference type="PROSITE-ProRule" id="PRU00024"/>
    </source>
</evidence>
<evidence type="ECO:0000259" key="16">
    <source>
        <dbReference type="PROSITE" id="PS50089"/>
    </source>
</evidence>
<dbReference type="CDD" id="cd19790">
    <property type="entry name" value="Bbox2_TRIM59_C-XI"/>
    <property type="match status" value="1"/>
</dbReference>
<dbReference type="SMART" id="SM00184">
    <property type="entry name" value="RING"/>
    <property type="match status" value="1"/>
</dbReference>
<dbReference type="GO" id="GO:0045087">
    <property type="term" value="P:innate immune response"/>
    <property type="evidence" value="ECO:0007669"/>
    <property type="project" value="TreeGrafter"/>
</dbReference>
<keyword evidence="5 14" id="KW-0863">Zinc-finger</keyword>
<dbReference type="Pfam" id="PF00643">
    <property type="entry name" value="zf-B_box"/>
    <property type="match status" value="1"/>
</dbReference>
<comment type="subunit">
    <text evidence="12">Interacts with ECSIT.</text>
</comment>
<dbReference type="RefSeq" id="XP_031813458.1">
    <property type="nucleotide sequence ID" value="XM_031957598.1"/>
</dbReference>
<evidence type="ECO:0000256" key="10">
    <source>
        <dbReference type="ARBA" id="ARBA00023136"/>
    </source>
</evidence>
<name>A0A7N4NJH0_SARHA</name>
<comment type="function">
    <text evidence="11">E3 ubiquitin ligase involved in different processes such as development and immune response. Serves as a negative regulator for innate immune signaling pathways by suppressing RLR-induced activation of IRF3/7 and NF-kappa-B via interaction with adapter ECSIT. Regulates autophagy through modulating both the transcription and the ubiquitination of BECN1. On the one hand, regulates the transcription of BECN1 through negatively modulating the NF-kappa-B pathway. On the other hand, regulates TRAF6-mediated 'Lys-63'-linked ubiquitination of BECN1, thus affecting the formation of the BECN1-PIK3C3 complex. In addition, mediates 'Lys-48'-linked ubiquitination of TRAF6 and thereby promotes TRAF6 proteasomal degradation. Also acts as a critical regulator for early embryo development from blastocyst stage to gastrula through modulating F-actin assembly and WASH1 'Lys-63'-linked ubiquitination.</text>
</comment>
<evidence type="ECO:0000256" key="11">
    <source>
        <dbReference type="ARBA" id="ARBA00055104"/>
    </source>
</evidence>